<dbReference type="AlphaFoldDB" id="A0AAW1T1U3"/>
<comment type="caution">
    <text evidence="1">The sequence shown here is derived from an EMBL/GenBank/DDBJ whole genome shotgun (WGS) entry which is preliminary data.</text>
</comment>
<dbReference type="EMBL" id="JALJOV010000564">
    <property type="protein sequence ID" value="KAK9862726.1"/>
    <property type="molecule type" value="Genomic_DNA"/>
</dbReference>
<evidence type="ECO:0000313" key="2">
    <source>
        <dbReference type="Proteomes" id="UP001485043"/>
    </source>
</evidence>
<keyword evidence="2" id="KW-1185">Reference proteome</keyword>
<accession>A0AAW1T1U3</accession>
<sequence length="444" mass="50408">MPRTQIGLRSVKQENESDWDAFWEAPRNLRELFLKFTGDDHWNLEPQDGYRQPRTAAISGLQLVLEEEYDFHIQNRSNAQIVLRHIFELLEHQTVEPWSYTEVEQASSAVQRLLQWDGMDWFQEPAERLALHWEEEWTDQPHAQLRHKASILHEALDRLAQEAMGSLASRNSAQPRFDPGDLVVFLQAVQSTPIQLWSAGTRGALLDKAASYIVHRIQLRHLIAVNRTDDIVAILEVYAALQHRTLTTQDLLAALALQACRSCAAAAEESRESRCHPGNQVLMALTAQYVSETAALPHDQYHCAPMLPALYCMGYDPGQEVCTMLQQQAVQTMSEHNPSPWLQTGAFAAASIVCMGYPLDPSMAVCLWKSLQQQSRSDMPLTSLDTERMKMHVGWWALCKDSNSPQHAQHMADCLQIFRHPAEEVSDSIKEAMDVQHLASVKWT</sequence>
<proteinExistence type="predicted"/>
<name>A0AAW1T1U3_9CHLO</name>
<dbReference type="Proteomes" id="UP001485043">
    <property type="component" value="Unassembled WGS sequence"/>
</dbReference>
<evidence type="ECO:0000313" key="1">
    <source>
        <dbReference type="EMBL" id="KAK9862726.1"/>
    </source>
</evidence>
<reference evidence="1 2" key="1">
    <citation type="journal article" date="2024" name="Nat. Commun.">
        <title>Phylogenomics reveals the evolutionary origins of lichenization in chlorophyte algae.</title>
        <authorList>
            <person name="Puginier C."/>
            <person name="Libourel C."/>
            <person name="Otte J."/>
            <person name="Skaloud P."/>
            <person name="Haon M."/>
            <person name="Grisel S."/>
            <person name="Petersen M."/>
            <person name="Berrin J.G."/>
            <person name="Delaux P.M."/>
            <person name="Dal Grande F."/>
            <person name="Keller J."/>
        </authorList>
    </citation>
    <scope>NUCLEOTIDE SEQUENCE [LARGE SCALE GENOMIC DNA]</scope>
    <source>
        <strain evidence="1 2">SAG 2523</strain>
    </source>
</reference>
<gene>
    <name evidence="1" type="ORF">WJX84_001070</name>
</gene>
<organism evidence="1 2">
    <name type="scientific">Apatococcus fuscideae</name>
    <dbReference type="NCBI Taxonomy" id="2026836"/>
    <lineage>
        <taxon>Eukaryota</taxon>
        <taxon>Viridiplantae</taxon>
        <taxon>Chlorophyta</taxon>
        <taxon>core chlorophytes</taxon>
        <taxon>Trebouxiophyceae</taxon>
        <taxon>Chlorellales</taxon>
        <taxon>Chlorellaceae</taxon>
        <taxon>Apatococcus</taxon>
    </lineage>
</organism>
<protein>
    <submittedName>
        <fullName evidence="1">Uncharacterized protein</fullName>
    </submittedName>
</protein>